<keyword evidence="2" id="KW-0479">Metal-binding</keyword>
<keyword evidence="6" id="KW-1185">Reference proteome</keyword>
<dbReference type="AlphaFoldDB" id="A0A345XK87"/>
<dbReference type="InterPro" id="IPR036663">
    <property type="entry name" value="Fumarylacetoacetase_C_sf"/>
</dbReference>
<dbReference type="GO" id="GO:0019752">
    <property type="term" value="P:carboxylic acid metabolic process"/>
    <property type="evidence" value="ECO:0007669"/>
    <property type="project" value="UniProtKB-ARBA"/>
</dbReference>
<dbReference type="Proteomes" id="UP000254425">
    <property type="component" value="Chromosome"/>
</dbReference>
<comment type="similarity">
    <text evidence="1">Belongs to the FAH family.</text>
</comment>
<evidence type="ECO:0000313" key="5">
    <source>
        <dbReference type="EMBL" id="AXK32053.1"/>
    </source>
</evidence>
<name>A0A345XK87_9ACTN</name>
<evidence type="ECO:0000259" key="4">
    <source>
        <dbReference type="Pfam" id="PF10370"/>
    </source>
</evidence>
<dbReference type="PANTHER" id="PTHR42796">
    <property type="entry name" value="FUMARYLACETOACETATE HYDROLASE DOMAIN-CONTAINING PROTEIN 2A-RELATED"/>
    <property type="match status" value="1"/>
</dbReference>
<dbReference type="InterPro" id="IPR011234">
    <property type="entry name" value="Fumarylacetoacetase-like_C"/>
</dbReference>
<dbReference type="SUPFAM" id="SSF56529">
    <property type="entry name" value="FAH"/>
    <property type="match status" value="1"/>
</dbReference>
<evidence type="ECO:0000256" key="1">
    <source>
        <dbReference type="ARBA" id="ARBA00010211"/>
    </source>
</evidence>
<dbReference type="KEGG" id="sarm:DVA86_04680"/>
<dbReference type="RefSeq" id="WP_208876031.1">
    <property type="nucleotide sequence ID" value="NZ_CP031320.1"/>
</dbReference>
<sequence>MRFATFRKAGAVHVGMVDGDTVRSLAELDAARPVTTMTDVIDRFGELYDRLNDWPHARRDGVRGAEPYPLDDVELLAPLPAPHRNLLCVGKNYASHAREFDRSGYSATPSGGVPGAPIVFTKPPESVIGPYAPIRLPRGVTGCLDYGAELAVVIGRRGRGIRAQDAHRHIFGYTILNDVTARDLQLRHGQWFLGKALDDSSPMGPWIVTADETDGTAALGVRCWVNGELRQQADTGELVFGIPDLIATLSAGMTLYPGDVIATGTPAGVGAGFDPPRFLAAGDTVRVEISGIGTLTNPVAEVAAGAATEGADV</sequence>
<dbReference type="GO" id="GO:0046872">
    <property type="term" value="F:metal ion binding"/>
    <property type="evidence" value="ECO:0007669"/>
    <property type="project" value="UniProtKB-KW"/>
</dbReference>
<proteinExistence type="inferred from homology"/>
<gene>
    <name evidence="5" type="ORF">DVA86_04680</name>
</gene>
<accession>A0A345XK87</accession>
<dbReference type="GO" id="GO:0016787">
    <property type="term" value="F:hydrolase activity"/>
    <property type="evidence" value="ECO:0007669"/>
    <property type="project" value="UniProtKB-KW"/>
</dbReference>
<dbReference type="Pfam" id="PF01557">
    <property type="entry name" value="FAA_hydrolase"/>
    <property type="match status" value="1"/>
</dbReference>
<dbReference type="EMBL" id="CP031320">
    <property type="protein sequence ID" value="AXK32053.1"/>
    <property type="molecule type" value="Genomic_DNA"/>
</dbReference>
<evidence type="ECO:0000313" key="6">
    <source>
        <dbReference type="Proteomes" id="UP000254425"/>
    </source>
</evidence>
<dbReference type="Pfam" id="PF10370">
    <property type="entry name" value="Rv2993c-like_N"/>
    <property type="match status" value="1"/>
</dbReference>
<feature type="domain" description="Rv2993c-like N-terminal" evidence="4">
    <location>
        <begin position="1"/>
        <end position="78"/>
    </location>
</feature>
<organism evidence="5 6">
    <name type="scientific">Streptomyces armeniacus</name>
    <dbReference type="NCBI Taxonomy" id="83291"/>
    <lineage>
        <taxon>Bacteria</taxon>
        <taxon>Bacillati</taxon>
        <taxon>Actinomycetota</taxon>
        <taxon>Actinomycetes</taxon>
        <taxon>Kitasatosporales</taxon>
        <taxon>Streptomycetaceae</taxon>
        <taxon>Streptomyces</taxon>
    </lineage>
</organism>
<keyword evidence="5" id="KW-0378">Hydrolase</keyword>
<dbReference type="FunFam" id="3.90.850.10:FF:000002">
    <property type="entry name" value="2-hydroxyhepta-2,4-diene-1,7-dioate isomerase"/>
    <property type="match status" value="1"/>
</dbReference>
<dbReference type="PANTHER" id="PTHR42796:SF4">
    <property type="entry name" value="FUMARYLACETOACETATE HYDROLASE DOMAIN-CONTAINING PROTEIN 2A"/>
    <property type="match status" value="1"/>
</dbReference>
<evidence type="ECO:0000259" key="3">
    <source>
        <dbReference type="Pfam" id="PF01557"/>
    </source>
</evidence>
<dbReference type="InterPro" id="IPR018833">
    <property type="entry name" value="Rv2993c-like_N"/>
</dbReference>
<dbReference type="InterPro" id="IPR051121">
    <property type="entry name" value="FAH"/>
</dbReference>
<dbReference type="Gene3D" id="3.90.850.10">
    <property type="entry name" value="Fumarylacetoacetase-like, C-terminal domain"/>
    <property type="match status" value="1"/>
</dbReference>
<evidence type="ECO:0000256" key="2">
    <source>
        <dbReference type="ARBA" id="ARBA00022723"/>
    </source>
</evidence>
<dbReference type="GO" id="GO:0016853">
    <property type="term" value="F:isomerase activity"/>
    <property type="evidence" value="ECO:0007669"/>
    <property type="project" value="UniProtKB-ARBA"/>
</dbReference>
<feature type="domain" description="Fumarylacetoacetase-like C-terminal" evidence="3">
    <location>
        <begin position="87"/>
        <end position="299"/>
    </location>
</feature>
<protein>
    <submittedName>
        <fullName evidence="5">FAA hydrolase family protein</fullName>
    </submittedName>
</protein>
<reference evidence="5 6" key="1">
    <citation type="submission" date="2018-07" db="EMBL/GenBank/DDBJ databases">
        <title>Draft genome of the type strain Streptomyces armeniacus ATCC 15676.</title>
        <authorList>
            <person name="Labana P."/>
            <person name="Gosse J.T."/>
            <person name="Boddy C.N."/>
        </authorList>
    </citation>
    <scope>NUCLEOTIDE SEQUENCE [LARGE SCALE GENOMIC DNA]</scope>
    <source>
        <strain evidence="5 6">ATCC 15676</strain>
    </source>
</reference>